<dbReference type="Proteomes" id="UP000178943">
    <property type="component" value="Unassembled WGS sequence"/>
</dbReference>
<reference evidence="1 2" key="1">
    <citation type="journal article" date="2016" name="Nat. Commun.">
        <title>Thousands of microbial genomes shed light on interconnected biogeochemical processes in an aquifer system.</title>
        <authorList>
            <person name="Anantharaman K."/>
            <person name="Brown C.T."/>
            <person name="Hug L.A."/>
            <person name="Sharon I."/>
            <person name="Castelle C.J."/>
            <person name="Probst A.J."/>
            <person name="Thomas B.C."/>
            <person name="Singh A."/>
            <person name="Wilkins M.J."/>
            <person name="Karaoz U."/>
            <person name="Brodie E.L."/>
            <person name="Williams K.H."/>
            <person name="Hubbard S.S."/>
            <person name="Banfield J.F."/>
        </authorList>
    </citation>
    <scope>NUCLEOTIDE SEQUENCE [LARGE SCALE GENOMIC DNA]</scope>
</reference>
<dbReference type="AlphaFoldDB" id="A0A1F5VEA1"/>
<proteinExistence type="predicted"/>
<name>A0A1F5VEA1_9BACT</name>
<comment type="caution">
    <text evidence="1">The sequence shown here is derived from an EMBL/GenBank/DDBJ whole genome shotgun (WGS) entry which is preliminary data.</text>
</comment>
<gene>
    <name evidence="1" type="ORF">A2Y62_09260</name>
</gene>
<evidence type="ECO:0000313" key="1">
    <source>
        <dbReference type="EMBL" id="OGF61764.1"/>
    </source>
</evidence>
<evidence type="ECO:0000313" key="2">
    <source>
        <dbReference type="Proteomes" id="UP000178943"/>
    </source>
</evidence>
<accession>A0A1F5VEA1</accession>
<organism evidence="1 2">
    <name type="scientific">Candidatus Fischerbacteria bacterium RBG_13_37_8</name>
    <dbReference type="NCBI Taxonomy" id="1817863"/>
    <lineage>
        <taxon>Bacteria</taxon>
        <taxon>Candidatus Fischeribacteriota</taxon>
    </lineage>
</organism>
<protein>
    <submittedName>
        <fullName evidence="1">Uncharacterized protein</fullName>
    </submittedName>
</protein>
<dbReference type="EMBL" id="MFGW01000188">
    <property type="protein sequence ID" value="OGF61764.1"/>
    <property type="molecule type" value="Genomic_DNA"/>
</dbReference>
<sequence>MRKKITKINVRRKKEYIARRKALTPEEKINQTKKSKELIRALFEAGLSSKGFTKKEINELSGKNPKR</sequence>